<dbReference type="InterPro" id="IPR037523">
    <property type="entry name" value="VOC_core"/>
</dbReference>
<dbReference type="InterPro" id="IPR051785">
    <property type="entry name" value="MMCE/EMCE_epimerase"/>
</dbReference>
<dbReference type="Proteomes" id="UP000739284">
    <property type="component" value="Unassembled WGS sequence"/>
</dbReference>
<proteinExistence type="predicted"/>
<protein>
    <submittedName>
        <fullName evidence="3">VOC family protein</fullName>
    </submittedName>
</protein>
<dbReference type="Pfam" id="PF13669">
    <property type="entry name" value="Glyoxalase_4"/>
    <property type="match status" value="1"/>
</dbReference>
<evidence type="ECO:0000259" key="2">
    <source>
        <dbReference type="PROSITE" id="PS51819"/>
    </source>
</evidence>
<gene>
    <name evidence="3" type="ORF">J1784_00945</name>
</gene>
<comment type="caution">
    <text evidence="3">The sequence shown here is derived from an EMBL/GenBank/DDBJ whole genome shotgun (WGS) entry which is preliminary data.</text>
</comment>
<dbReference type="Gene3D" id="3.10.180.10">
    <property type="entry name" value="2,3-Dihydroxybiphenyl 1,2-Dioxygenase, domain 1"/>
    <property type="match status" value="1"/>
</dbReference>
<accession>A0ABS6LA90</accession>
<dbReference type="SUPFAM" id="SSF54593">
    <property type="entry name" value="Glyoxalase/Bleomycin resistance protein/Dihydroxybiphenyl dioxygenase"/>
    <property type="match status" value="1"/>
</dbReference>
<reference evidence="3 4" key="1">
    <citation type="submission" date="2021-03" db="EMBL/GenBank/DDBJ databases">
        <title>Five novel Rahnella species.</title>
        <authorList>
            <person name="Brady C."/>
            <person name="Asselin J."/>
            <person name="Beer S."/>
            <person name="Bruberg M.B."/>
            <person name="Crampton B."/>
            <person name="Venter S."/>
            <person name="Arnold D."/>
            <person name="Denman S."/>
        </authorList>
    </citation>
    <scope>NUCLEOTIDE SEQUENCE [LARGE SCALE GENOMIC DNA]</scope>
    <source>
        <strain evidence="3 4">FRB 231</strain>
    </source>
</reference>
<keyword evidence="4" id="KW-1185">Reference proteome</keyword>
<name>A0ABS6LA90_9GAMM</name>
<evidence type="ECO:0000256" key="1">
    <source>
        <dbReference type="ARBA" id="ARBA00022723"/>
    </source>
</evidence>
<sequence length="190" mass="21178">MNIRGIEHIGLTVSDLNEAEQFFINALDASVLYRIVPPGEADKEIPGRQMHPLNDFSPELNLTGLVMLRLANGCNVELFETRPVTENGQSNISQYGLNHFSVYVDDIRQAGECLQQHGATMFAGPTDCFAQEEGAGNQTWFCRTPFGLLIELISLPSALNYDEVATEKRWLPEPREKRDVGWLPAVNTGE</sequence>
<dbReference type="PROSITE" id="PS51819">
    <property type="entry name" value="VOC"/>
    <property type="match status" value="1"/>
</dbReference>
<dbReference type="PANTHER" id="PTHR43048:SF6">
    <property type="entry name" value="BLR8189 PROTEIN"/>
    <property type="match status" value="1"/>
</dbReference>
<feature type="domain" description="VOC" evidence="2">
    <location>
        <begin position="5"/>
        <end position="155"/>
    </location>
</feature>
<dbReference type="InterPro" id="IPR029068">
    <property type="entry name" value="Glyas_Bleomycin-R_OHBP_Dase"/>
</dbReference>
<dbReference type="PANTHER" id="PTHR43048">
    <property type="entry name" value="METHYLMALONYL-COA EPIMERASE"/>
    <property type="match status" value="1"/>
</dbReference>
<evidence type="ECO:0000313" key="4">
    <source>
        <dbReference type="Proteomes" id="UP000739284"/>
    </source>
</evidence>
<dbReference type="RefSeq" id="WP_119825033.1">
    <property type="nucleotide sequence ID" value="NZ_JAFMOY010000091.1"/>
</dbReference>
<organism evidence="3 4">
    <name type="scientific">Rahnella ecdela</name>
    <dbReference type="NCBI Taxonomy" id="2816250"/>
    <lineage>
        <taxon>Bacteria</taxon>
        <taxon>Pseudomonadati</taxon>
        <taxon>Pseudomonadota</taxon>
        <taxon>Gammaproteobacteria</taxon>
        <taxon>Enterobacterales</taxon>
        <taxon>Yersiniaceae</taxon>
        <taxon>Rahnella</taxon>
    </lineage>
</organism>
<evidence type="ECO:0000313" key="3">
    <source>
        <dbReference type="EMBL" id="MBU9843615.1"/>
    </source>
</evidence>
<keyword evidence="1" id="KW-0479">Metal-binding</keyword>
<dbReference type="EMBL" id="JAFMOY010000091">
    <property type="protein sequence ID" value="MBU9843615.1"/>
    <property type="molecule type" value="Genomic_DNA"/>
</dbReference>